<name>A0ABQ9CVJ4_9PASS</name>
<accession>A0ABQ9CVJ4</accession>
<evidence type="ECO:0000313" key="1">
    <source>
        <dbReference type="EMBL" id="KAJ7409533.1"/>
    </source>
</evidence>
<dbReference type="EMBL" id="WHWB01034466">
    <property type="protein sequence ID" value="KAJ7409533.1"/>
    <property type="molecule type" value="Genomic_DNA"/>
</dbReference>
<sequence length="133" mass="15267">MKFDKGKCQILSLGNSNLRHKYILAAGQLESYSAEKDIKLIMNRKHIITAKKDKTRTTSPRSLSPTFDLSPPCQLDHSIKNILGYLRQTITTRLGQDMTKKEQLREVSLFGLMERRSRENPASGLIYQWDIAE</sequence>
<comment type="caution">
    <text evidence="1">The sequence shown here is derived from an EMBL/GenBank/DDBJ whole genome shotgun (WGS) entry which is preliminary data.</text>
</comment>
<keyword evidence="2" id="KW-1185">Reference proteome</keyword>
<evidence type="ECO:0000313" key="2">
    <source>
        <dbReference type="Proteomes" id="UP001145742"/>
    </source>
</evidence>
<dbReference type="Proteomes" id="UP001145742">
    <property type="component" value="Unassembled WGS sequence"/>
</dbReference>
<proteinExistence type="predicted"/>
<reference evidence="1" key="1">
    <citation type="submission" date="2019-10" db="EMBL/GenBank/DDBJ databases">
        <authorList>
            <person name="Soares A.E.R."/>
            <person name="Aleixo A."/>
            <person name="Schneider P."/>
            <person name="Miyaki C.Y."/>
            <person name="Schneider M.P."/>
            <person name="Mello C."/>
            <person name="Vasconcelos A.T.R."/>
        </authorList>
    </citation>
    <scope>NUCLEOTIDE SEQUENCE</scope>
    <source>
        <tissue evidence="1">Muscle</tissue>
    </source>
</reference>
<organism evidence="1 2">
    <name type="scientific">Willisornis vidua</name>
    <name type="common">Xingu scale-backed antbird</name>
    <dbReference type="NCBI Taxonomy" id="1566151"/>
    <lineage>
        <taxon>Eukaryota</taxon>
        <taxon>Metazoa</taxon>
        <taxon>Chordata</taxon>
        <taxon>Craniata</taxon>
        <taxon>Vertebrata</taxon>
        <taxon>Euteleostomi</taxon>
        <taxon>Archelosauria</taxon>
        <taxon>Archosauria</taxon>
        <taxon>Dinosauria</taxon>
        <taxon>Saurischia</taxon>
        <taxon>Theropoda</taxon>
        <taxon>Coelurosauria</taxon>
        <taxon>Aves</taxon>
        <taxon>Neognathae</taxon>
        <taxon>Neoaves</taxon>
        <taxon>Telluraves</taxon>
        <taxon>Australaves</taxon>
        <taxon>Passeriformes</taxon>
        <taxon>Thamnophilidae</taxon>
        <taxon>Willisornis</taxon>
    </lineage>
</organism>
<gene>
    <name evidence="1" type="ORF">WISP_113860</name>
</gene>
<protein>
    <submittedName>
        <fullName evidence="1">Uncharacterized protein</fullName>
    </submittedName>
</protein>